<dbReference type="EMBL" id="BAABIQ010000005">
    <property type="protein sequence ID" value="GAA4785370.1"/>
    <property type="molecule type" value="Genomic_DNA"/>
</dbReference>
<evidence type="ECO:0000256" key="2">
    <source>
        <dbReference type="ARBA" id="ARBA00022475"/>
    </source>
</evidence>
<dbReference type="Proteomes" id="UP001501411">
    <property type="component" value="Unassembled WGS sequence"/>
</dbReference>
<feature type="transmembrane region" description="Helical" evidence="6">
    <location>
        <begin position="291"/>
        <end position="316"/>
    </location>
</feature>
<feature type="transmembrane region" description="Helical" evidence="6">
    <location>
        <begin position="9"/>
        <end position="30"/>
    </location>
</feature>
<feature type="transmembrane region" description="Helical" evidence="6">
    <location>
        <begin position="169"/>
        <end position="190"/>
    </location>
</feature>
<feature type="transmembrane region" description="Helical" evidence="6">
    <location>
        <begin position="414"/>
        <end position="436"/>
    </location>
</feature>
<organism evidence="7 8">
    <name type="scientific">Olivibacter ginsenosidimutans</name>
    <dbReference type="NCBI Taxonomy" id="1176537"/>
    <lineage>
        <taxon>Bacteria</taxon>
        <taxon>Pseudomonadati</taxon>
        <taxon>Bacteroidota</taxon>
        <taxon>Sphingobacteriia</taxon>
        <taxon>Sphingobacteriales</taxon>
        <taxon>Sphingobacteriaceae</taxon>
        <taxon>Olivibacter</taxon>
    </lineage>
</organism>
<feature type="transmembrane region" description="Helical" evidence="6">
    <location>
        <begin position="211"/>
        <end position="233"/>
    </location>
</feature>
<feature type="transmembrane region" description="Helical" evidence="6">
    <location>
        <begin position="144"/>
        <end position="163"/>
    </location>
</feature>
<dbReference type="InterPro" id="IPR002797">
    <property type="entry name" value="Polysacc_synth"/>
</dbReference>
<keyword evidence="5 6" id="KW-0472">Membrane</keyword>
<dbReference type="CDD" id="cd13128">
    <property type="entry name" value="MATE_Wzx_like"/>
    <property type="match status" value="1"/>
</dbReference>
<feature type="transmembrane region" description="Helical" evidence="6">
    <location>
        <begin position="322"/>
        <end position="343"/>
    </location>
</feature>
<proteinExistence type="predicted"/>
<feature type="transmembrane region" description="Helical" evidence="6">
    <location>
        <begin position="253"/>
        <end position="271"/>
    </location>
</feature>
<keyword evidence="8" id="KW-1185">Reference proteome</keyword>
<reference evidence="8" key="1">
    <citation type="journal article" date="2019" name="Int. J. Syst. Evol. Microbiol.">
        <title>The Global Catalogue of Microorganisms (GCM) 10K type strain sequencing project: providing services to taxonomists for standard genome sequencing and annotation.</title>
        <authorList>
            <consortium name="The Broad Institute Genomics Platform"/>
            <consortium name="The Broad Institute Genome Sequencing Center for Infectious Disease"/>
            <person name="Wu L."/>
            <person name="Ma J."/>
        </authorList>
    </citation>
    <scope>NUCLEOTIDE SEQUENCE [LARGE SCALE GENOMIC DNA]</scope>
    <source>
        <strain evidence="8">JCM 18200</strain>
    </source>
</reference>
<feature type="transmembrane region" description="Helical" evidence="6">
    <location>
        <begin position="116"/>
        <end position="135"/>
    </location>
</feature>
<dbReference type="InterPro" id="IPR050833">
    <property type="entry name" value="Poly_Biosynth_Transport"/>
</dbReference>
<keyword evidence="3 6" id="KW-0812">Transmembrane</keyword>
<feature type="transmembrane region" description="Helical" evidence="6">
    <location>
        <begin position="355"/>
        <end position="374"/>
    </location>
</feature>
<dbReference type="RefSeq" id="WP_345230773.1">
    <property type="nucleotide sequence ID" value="NZ_BAABIQ010000005.1"/>
</dbReference>
<feature type="transmembrane region" description="Helical" evidence="6">
    <location>
        <begin position="380"/>
        <end position="402"/>
    </location>
</feature>
<feature type="transmembrane region" description="Helical" evidence="6">
    <location>
        <begin position="42"/>
        <end position="65"/>
    </location>
</feature>
<comment type="subcellular location">
    <subcellularLocation>
        <location evidence="1">Cell membrane</location>
        <topology evidence="1">Multi-pass membrane protein</topology>
    </subcellularLocation>
</comment>
<evidence type="ECO:0000256" key="3">
    <source>
        <dbReference type="ARBA" id="ARBA00022692"/>
    </source>
</evidence>
<keyword evidence="4 6" id="KW-1133">Transmembrane helix</keyword>
<accession>A0ABP9ASQ7</accession>
<evidence type="ECO:0000313" key="7">
    <source>
        <dbReference type="EMBL" id="GAA4785370.1"/>
    </source>
</evidence>
<feature type="transmembrane region" description="Helical" evidence="6">
    <location>
        <begin position="86"/>
        <end position="110"/>
    </location>
</feature>
<evidence type="ECO:0000256" key="5">
    <source>
        <dbReference type="ARBA" id="ARBA00023136"/>
    </source>
</evidence>
<dbReference type="PANTHER" id="PTHR30250:SF11">
    <property type="entry name" value="O-ANTIGEN TRANSPORTER-RELATED"/>
    <property type="match status" value="1"/>
</dbReference>
<name>A0ABP9ASQ7_9SPHI</name>
<protein>
    <submittedName>
        <fullName evidence="7">Oligosaccharide flippase family protein</fullName>
    </submittedName>
</protein>
<feature type="transmembrane region" description="Helical" evidence="6">
    <location>
        <begin position="442"/>
        <end position="461"/>
    </location>
</feature>
<evidence type="ECO:0000313" key="8">
    <source>
        <dbReference type="Proteomes" id="UP001501411"/>
    </source>
</evidence>
<dbReference type="PANTHER" id="PTHR30250">
    <property type="entry name" value="PST FAMILY PREDICTED COLANIC ACID TRANSPORTER"/>
    <property type="match status" value="1"/>
</dbReference>
<gene>
    <name evidence="7" type="ORF">GCM10023231_11560</name>
</gene>
<evidence type="ECO:0000256" key="6">
    <source>
        <dbReference type="SAM" id="Phobius"/>
    </source>
</evidence>
<keyword evidence="2" id="KW-1003">Cell membrane</keyword>
<comment type="caution">
    <text evidence="7">The sequence shown here is derived from an EMBL/GenBank/DDBJ whole genome shotgun (WGS) entry which is preliminary data.</text>
</comment>
<evidence type="ECO:0000256" key="4">
    <source>
        <dbReference type="ARBA" id="ARBA00022989"/>
    </source>
</evidence>
<evidence type="ECO:0000256" key="1">
    <source>
        <dbReference type="ARBA" id="ARBA00004651"/>
    </source>
</evidence>
<dbReference type="Pfam" id="PF01943">
    <property type="entry name" value="Polysacc_synt"/>
    <property type="match status" value="1"/>
</dbReference>
<sequence>MAPRIRKSFFYNVVLTVFNLLVPIISFPYVSRILLAEGIGRAQFMLSFAQYFVVLSCLGIPIYGVREIAKVRHEKVLLSQTFFEILSINIISTLIISVIYIYCIHNFVFFQHFKPSYLLVGILVFFSFFNIDWFYTGLEQFKQIALRSVVIKLLSLLAIFVFIKKATDLNVYLLILVFSFLANQVWNVCLLPRFIQFPKERIILGKHWKPIFVTFGILLAGSLYLVFDTVLLGLLSNESQVGYYAAAVKLNRMVIPVITALGVVLVPRLTVAINQENTAEVANLSGRSFWFISFLAIPSMVGLAFFAPQFLLLFAGSDFAPAIFPMQILSPLVVAVGYANLFATQILLPAGKEKYYLRIVLLGGLLCVSLNFILVPMCGAIGAAIANMVTEFLITFFSYYYIKRFFAFHFPWKQAIVKCIACFVLFGLIHQLTVQLFTRDALILAVAVPSCAFVYVIYCYYIEKDTIFMELIHEQSRKLKLGKR</sequence>